<name>A0A2I1NA92_9BACT</name>
<evidence type="ECO:0000256" key="4">
    <source>
        <dbReference type="ARBA" id="ARBA00022692"/>
    </source>
</evidence>
<protein>
    <submittedName>
        <fullName evidence="9">Biopolymer transporter ExbD</fullName>
    </submittedName>
</protein>
<proteinExistence type="inferred from homology"/>
<dbReference type="RefSeq" id="WP_101637302.1">
    <property type="nucleotide sequence ID" value="NZ_CAKZWX010000004.1"/>
</dbReference>
<sequence>MRRAKRRNFYNISMINLIDIIFILLIFFMITTTFKQTESFGVNLPKSSSSFSRDNNISVSIFYDLNEKITIKADKNIVFSSNLDELSQKIKGLNLNSYKTVHLSADSALGYGKIINLISILKDNEIANLNLDIEKY</sequence>
<gene>
    <name evidence="9" type="ORF">CYJ41_05475</name>
</gene>
<dbReference type="PANTHER" id="PTHR30558">
    <property type="entry name" value="EXBD MEMBRANE COMPONENT OF PMF-DRIVEN MACROMOLECULE IMPORT SYSTEM"/>
    <property type="match status" value="1"/>
</dbReference>
<comment type="similarity">
    <text evidence="2 7">Belongs to the ExbD/TolR family.</text>
</comment>
<dbReference type="Pfam" id="PF02472">
    <property type="entry name" value="ExbD"/>
    <property type="match status" value="1"/>
</dbReference>
<evidence type="ECO:0000256" key="8">
    <source>
        <dbReference type="SAM" id="Phobius"/>
    </source>
</evidence>
<evidence type="ECO:0000256" key="6">
    <source>
        <dbReference type="ARBA" id="ARBA00023136"/>
    </source>
</evidence>
<evidence type="ECO:0000313" key="10">
    <source>
        <dbReference type="Proteomes" id="UP000234639"/>
    </source>
</evidence>
<evidence type="ECO:0000256" key="1">
    <source>
        <dbReference type="ARBA" id="ARBA00004162"/>
    </source>
</evidence>
<keyword evidence="4 7" id="KW-0812">Transmembrane</keyword>
<keyword evidence="6 8" id="KW-0472">Membrane</keyword>
<dbReference type="Proteomes" id="UP000234639">
    <property type="component" value="Unassembled WGS sequence"/>
</dbReference>
<keyword evidence="7" id="KW-0813">Transport</keyword>
<keyword evidence="5 8" id="KW-1133">Transmembrane helix</keyword>
<dbReference type="GO" id="GO:0005886">
    <property type="term" value="C:plasma membrane"/>
    <property type="evidence" value="ECO:0007669"/>
    <property type="project" value="UniProtKB-SubCell"/>
</dbReference>
<accession>A0A2I1NA92</accession>
<comment type="subcellular location">
    <subcellularLocation>
        <location evidence="1">Cell membrane</location>
        <topology evidence="1">Single-pass membrane protein</topology>
    </subcellularLocation>
    <subcellularLocation>
        <location evidence="7">Cell membrane</location>
        <topology evidence="7">Single-pass type II membrane protein</topology>
    </subcellularLocation>
</comment>
<evidence type="ECO:0000256" key="2">
    <source>
        <dbReference type="ARBA" id="ARBA00005811"/>
    </source>
</evidence>
<dbReference type="InterPro" id="IPR003400">
    <property type="entry name" value="ExbD"/>
</dbReference>
<organism evidence="9 10">
    <name type="scientific">Campylobacter ureolyticus</name>
    <dbReference type="NCBI Taxonomy" id="827"/>
    <lineage>
        <taxon>Bacteria</taxon>
        <taxon>Pseudomonadati</taxon>
        <taxon>Campylobacterota</taxon>
        <taxon>Epsilonproteobacteria</taxon>
        <taxon>Campylobacterales</taxon>
        <taxon>Campylobacteraceae</taxon>
        <taxon>Campylobacter</taxon>
    </lineage>
</organism>
<dbReference type="AlphaFoldDB" id="A0A2I1NA92"/>
<comment type="caution">
    <text evidence="9">The sequence shown here is derived from an EMBL/GenBank/DDBJ whole genome shotgun (WGS) entry which is preliminary data.</text>
</comment>
<reference evidence="9 10" key="1">
    <citation type="submission" date="2017-12" db="EMBL/GenBank/DDBJ databases">
        <title>Phylogenetic diversity of female urinary microbiome.</title>
        <authorList>
            <person name="Thomas-White K."/>
            <person name="Wolfe A.J."/>
        </authorList>
    </citation>
    <scope>NUCLEOTIDE SEQUENCE [LARGE SCALE GENOMIC DNA]</scope>
    <source>
        <strain evidence="9 10">UMB0112</strain>
    </source>
</reference>
<dbReference type="GO" id="GO:0015031">
    <property type="term" value="P:protein transport"/>
    <property type="evidence" value="ECO:0007669"/>
    <property type="project" value="UniProtKB-KW"/>
</dbReference>
<evidence type="ECO:0000256" key="7">
    <source>
        <dbReference type="RuleBase" id="RU003879"/>
    </source>
</evidence>
<dbReference type="EMBL" id="PKHU01000004">
    <property type="protein sequence ID" value="PKZ29288.1"/>
    <property type="molecule type" value="Genomic_DNA"/>
</dbReference>
<dbReference type="Gene3D" id="3.30.420.270">
    <property type="match status" value="1"/>
</dbReference>
<evidence type="ECO:0000313" key="9">
    <source>
        <dbReference type="EMBL" id="PKZ29288.1"/>
    </source>
</evidence>
<evidence type="ECO:0000256" key="3">
    <source>
        <dbReference type="ARBA" id="ARBA00022475"/>
    </source>
</evidence>
<dbReference type="GO" id="GO:0022857">
    <property type="term" value="F:transmembrane transporter activity"/>
    <property type="evidence" value="ECO:0007669"/>
    <property type="project" value="InterPro"/>
</dbReference>
<keyword evidence="3" id="KW-1003">Cell membrane</keyword>
<keyword evidence="7" id="KW-0653">Protein transport</keyword>
<evidence type="ECO:0000256" key="5">
    <source>
        <dbReference type="ARBA" id="ARBA00022989"/>
    </source>
</evidence>
<feature type="transmembrane region" description="Helical" evidence="8">
    <location>
        <begin position="12"/>
        <end position="30"/>
    </location>
</feature>